<dbReference type="STRING" id="227316.GA0070604_5733"/>
<reference evidence="2" key="1">
    <citation type="submission" date="2016-06" db="EMBL/GenBank/DDBJ databases">
        <authorList>
            <person name="Varghese N."/>
            <person name="Submissions Spin"/>
        </authorList>
    </citation>
    <scope>NUCLEOTIDE SEQUENCE [LARGE SCALE GENOMIC DNA]</scope>
    <source>
        <strain evidence="2">DSM 44814</strain>
    </source>
</reference>
<dbReference type="EMBL" id="FMHY01000002">
    <property type="protein sequence ID" value="SCL66588.1"/>
    <property type="molecule type" value="Genomic_DNA"/>
</dbReference>
<accession>A0A1C6VJQ5</accession>
<dbReference type="SUPFAM" id="SSF56784">
    <property type="entry name" value="HAD-like"/>
    <property type="match status" value="1"/>
</dbReference>
<dbReference type="OrthoDB" id="9793014at2"/>
<dbReference type="InterPro" id="IPR050155">
    <property type="entry name" value="HAD-like_hydrolase_sf"/>
</dbReference>
<organism evidence="1 2">
    <name type="scientific">Micromonospora eburnea</name>
    <dbReference type="NCBI Taxonomy" id="227316"/>
    <lineage>
        <taxon>Bacteria</taxon>
        <taxon>Bacillati</taxon>
        <taxon>Actinomycetota</taxon>
        <taxon>Actinomycetes</taxon>
        <taxon>Micromonosporales</taxon>
        <taxon>Micromonosporaceae</taxon>
        <taxon>Micromonospora</taxon>
    </lineage>
</organism>
<dbReference type="SFLD" id="SFLDS00003">
    <property type="entry name" value="Haloacid_Dehalogenase"/>
    <property type="match status" value="1"/>
</dbReference>
<dbReference type="NCBIfam" id="TIGR01549">
    <property type="entry name" value="HAD-SF-IA-v1"/>
    <property type="match status" value="1"/>
</dbReference>
<dbReference type="Gene3D" id="1.10.150.240">
    <property type="entry name" value="Putative phosphatase, domain 2"/>
    <property type="match status" value="1"/>
</dbReference>
<dbReference type="InterPro" id="IPR006439">
    <property type="entry name" value="HAD-SF_hydro_IA"/>
</dbReference>
<dbReference type="PANTHER" id="PTHR43434">
    <property type="entry name" value="PHOSPHOGLYCOLATE PHOSPHATASE"/>
    <property type="match status" value="1"/>
</dbReference>
<gene>
    <name evidence="1" type="ORF">GA0070604_5733</name>
</gene>
<dbReference type="GO" id="GO:0006281">
    <property type="term" value="P:DNA repair"/>
    <property type="evidence" value="ECO:0007669"/>
    <property type="project" value="TreeGrafter"/>
</dbReference>
<dbReference type="Gene3D" id="3.40.50.1000">
    <property type="entry name" value="HAD superfamily/HAD-like"/>
    <property type="match status" value="1"/>
</dbReference>
<evidence type="ECO:0000313" key="2">
    <source>
        <dbReference type="Proteomes" id="UP000199696"/>
    </source>
</evidence>
<sequence length="232" mass="23973">MSTAILFDLDGTLVDTPAGMTTVLRAVVTEHGRTATDDQLRRTVGRPLTASLATLLGLPVDDPEVGRAADRARRLFTELVIPSAARLVLPGVPELLAALRDRGHPLAVVTSKVRPSAIELLAATGLLDAFDSLSCHGMAERGKPHADLALLAADALGVSPARCIVVGDAVDDVRMANAAGMTPFGVTTGVASRAELLLAGARAVFTGADTLGPALLLSDSDPRPARPQPEVI</sequence>
<evidence type="ECO:0000313" key="1">
    <source>
        <dbReference type="EMBL" id="SCL66588.1"/>
    </source>
</evidence>
<dbReference type="PANTHER" id="PTHR43434:SF1">
    <property type="entry name" value="PHOSPHOGLYCOLATE PHOSPHATASE"/>
    <property type="match status" value="1"/>
</dbReference>
<dbReference type="InterPro" id="IPR023214">
    <property type="entry name" value="HAD_sf"/>
</dbReference>
<dbReference type="SFLD" id="SFLDG01129">
    <property type="entry name" value="C1.5:_HAD__Beta-PGM__Phosphata"/>
    <property type="match status" value="1"/>
</dbReference>
<dbReference type="GO" id="GO:0008967">
    <property type="term" value="F:phosphoglycolate phosphatase activity"/>
    <property type="evidence" value="ECO:0007669"/>
    <property type="project" value="TreeGrafter"/>
</dbReference>
<keyword evidence="2" id="KW-1185">Reference proteome</keyword>
<dbReference type="NCBIfam" id="TIGR01509">
    <property type="entry name" value="HAD-SF-IA-v3"/>
    <property type="match status" value="1"/>
</dbReference>
<dbReference type="AlphaFoldDB" id="A0A1C6VJQ5"/>
<dbReference type="Pfam" id="PF00702">
    <property type="entry name" value="Hydrolase"/>
    <property type="match status" value="1"/>
</dbReference>
<dbReference type="InterPro" id="IPR036412">
    <property type="entry name" value="HAD-like_sf"/>
</dbReference>
<dbReference type="Proteomes" id="UP000199696">
    <property type="component" value="Unassembled WGS sequence"/>
</dbReference>
<proteinExistence type="predicted"/>
<protein>
    <submittedName>
        <fullName evidence="1">Phosphoglycolate phosphatase</fullName>
    </submittedName>
</protein>
<dbReference type="RefSeq" id="WP_091125345.1">
    <property type="nucleotide sequence ID" value="NZ_FMHY01000002.1"/>
</dbReference>
<name>A0A1C6VJQ5_9ACTN</name>
<dbReference type="InterPro" id="IPR023198">
    <property type="entry name" value="PGP-like_dom2"/>
</dbReference>